<reference evidence="8 9" key="1">
    <citation type="submission" date="2020-08" db="EMBL/GenBank/DDBJ databases">
        <title>Genomic Encyclopedia of Type Strains, Phase IV (KMG-IV): sequencing the most valuable type-strain genomes for metagenomic binning, comparative biology and taxonomic classification.</title>
        <authorList>
            <person name="Goeker M."/>
        </authorList>
    </citation>
    <scope>NUCLEOTIDE SEQUENCE [LARGE SCALE GENOMIC DNA]</scope>
    <source>
        <strain evidence="8 9">DSM 101806</strain>
    </source>
</reference>
<dbReference type="SUPFAM" id="SSF103473">
    <property type="entry name" value="MFS general substrate transporter"/>
    <property type="match status" value="2"/>
</dbReference>
<keyword evidence="2" id="KW-0813">Transport</keyword>
<keyword evidence="9" id="KW-1185">Reference proteome</keyword>
<evidence type="ECO:0000256" key="2">
    <source>
        <dbReference type="ARBA" id="ARBA00022448"/>
    </source>
</evidence>
<feature type="transmembrane region" description="Helical" evidence="6">
    <location>
        <begin position="97"/>
        <end position="113"/>
    </location>
</feature>
<dbReference type="EMBL" id="JACIEH010000001">
    <property type="protein sequence ID" value="MBB4096845.1"/>
    <property type="molecule type" value="Genomic_DNA"/>
</dbReference>
<dbReference type="Pfam" id="PF07690">
    <property type="entry name" value="MFS_1"/>
    <property type="match status" value="1"/>
</dbReference>
<feature type="transmembrane region" description="Helical" evidence="6">
    <location>
        <begin position="394"/>
        <end position="412"/>
    </location>
</feature>
<gene>
    <name evidence="8" type="ORF">GGR46_000378</name>
</gene>
<feature type="transmembrane region" description="Helical" evidence="6">
    <location>
        <begin position="418"/>
        <end position="438"/>
    </location>
</feature>
<dbReference type="PROSITE" id="PS50850">
    <property type="entry name" value="MFS"/>
    <property type="match status" value="1"/>
</dbReference>
<dbReference type="AlphaFoldDB" id="A0A7W6JQW6"/>
<evidence type="ECO:0000259" key="7">
    <source>
        <dbReference type="PROSITE" id="PS50850"/>
    </source>
</evidence>
<feature type="transmembrane region" description="Helical" evidence="6">
    <location>
        <begin position="273"/>
        <end position="293"/>
    </location>
</feature>
<keyword evidence="4 6" id="KW-1133">Transmembrane helix</keyword>
<feature type="transmembrane region" description="Helical" evidence="6">
    <location>
        <begin position="157"/>
        <end position="179"/>
    </location>
</feature>
<evidence type="ECO:0000256" key="1">
    <source>
        <dbReference type="ARBA" id="ARBA00004141"/>
    </source>
</evidence>
<sequence>MQAGRQSEAIDIACTPAPGTGRLRLLQLWNMCFGLLGIQIVWGLQNVNTSRIFQTLGAELDDLAILWIAGPATGLLVQPIIGHLSDRTRGPLGRRRPYILAGAVCTALALFLMPNATSLWAASLMLWVLTASINIAMEPFRALVADRVPEAQRTAGFAMQVFFIGIGAVFASALPWMLVHWAGLSGQPEPHLLPQSVRTAFYIGGVCLLVAVSWTIVTTRECPAPPRLPEEAMPPHVLSPERAASLVRHGVAWMLAGAGIAGAAALAGWKREIYVVAGICFLFGLLQAVVVRLRRLGRSSIGMLEIVEDIRSMPALLKRLAIVQFFTWYGLFAMWIYTVPALALRHYGTADPTSPGYNAAADWVGVLFAGYNGVAALGALLLPGIGERLGRRATHALCLVFGAVGLVGFLLVEDPLALWLPTVGVGLAWAAILSMPYAMLAGSVPPGKAGVYMGIHNMFLVIPQLVASTMLGPLVGHVFHGQAEYALILAAAALLIAAGFALTLPPSADTGSRQ</sequence>
<comment type="subcellular location">
    <subcellularLocation>
        <location evidence="1">Membrane</location>
        <topology evidence="1">Multi-pass membrane protein</topology>
    </subcellularLocation>
</comment>
<proteinExistence type="predicted"/>
<dbReference type="PANTHER" id="PTHR19432:SF35">
    <property type="entry name" value="SOLUTE CARRIER FAMILY 45 MEMBER 3 ISOFORM X1"/>
    <property type="match status" value="1"/>
</dbReference>
<feature type="transmembrane region" description="Helical" evidence="6">
    <location>
        <begin position="199"/>
        <end position="217"/>
    </location>
</feature>
<name>A0A7W6JQW6_9SPHN</name>
<keyword evidence="5 6" id="KW-0472">Membrane</keyword>
<feature type="transmembrane region" description="Helical" evidence="6">
    <location>
        <begin position="459"/>
        <end position="479"/>
    </location>
</feature>
<evidence type="ECO:0000256" key="3">
    <source>
        <dbReference type="ARBA" id="ARBA00022692"/>
    </source>
</evidence>
<dbReference type="GO" id="GO:0022857">
    <property type="term" value="F:transmembrane transporter activity"/>
    <property type="evidence" value="ECO:0007669"/>
    <property type="project" value="InterPro"/>
</dbReference>
<dbReference type="InterPro" id="IPR020846">
    <property type="entry name" value="MFS_dom"/>
</dbReference>
<feature type="domain" description="Major facilitator superfamily (MFS) profile" evidence="7">
    <location>
        <begin position="316"/>
        <end position="514"/>
    </location>
</feature>
<evidence type="ECO:0000313" key="8">
    <source>
        <dbReference type="EMBL" id="MBB4096845.1"/>
    </source>
</evidence>
<dbReference type="GO" id="GO:0016020">
    <property type="term" value="C:membrane"/>
    <property type="evidence" value="ECO:0007669"/>
    <property type="project" value="UniProtKB-SubCell"/>
</dbReference>
<protein>
    <submittedName>
        <fullName evidence="8">Maltose/moltooligosaccharide transporter</fullName>
    </submittedName>
</protein>
<dbReference type="PANTHER" id="PTHR19432">
    <property type="entry name" value="SUGAR TRANSPORTER"/>
    <property type="match status" value="1"/>
</dbReference>
<dbReference type="RefSeq" id="WP_246425871.1">
    <property type="nucleotide sequence ID" value="NZ_JACIEH010000001.1"/>
</dbReference>
<feature type="transmembrane region" description="Helical" evidence="6">
    <location>
        <begin position="485"/>
        <end position="504"/>
    </location>
</feature>
<feature type="transmembrane region" description="Helical" evidence="6">
    <location>
        <begin position="25"/>
        <end position="44"/>
    </location>
</feature>
<evidence type="ECO:0000256" key="4">
    <source>
        <dbReference type="ARBA" id="ARBA00022989"/>
    </source>
</evidence>
<feature type="transmembrane region" description="Helical" evidence="6">
    <location>
        <begin position="250"/>
        <end position="267"/>
    </location>
</feature>
<feature type="transmembrane region" description="Helical" evidence="6">
    <location>
        <begin position="363"/>
        <end position="382"/>
    </location>
</feature>
<evidence type="ECO:0000256" key="5">
    <source>
        <dbReference type="ARBA" id="ARBA00023136"/>
    </source>
</evidence>
<feature type="transmembrane region" description="Helical" evidence="6">
    <location>
        <begin position="320"/>
        <end position="343"/>
    </location>
</feature>
<dbReference type="InterPro" id="IPR036259">
    <property type="entry name" value="MFS_trans_sf"/>
</dbReference>
<feature type="transmembrane region" description="Helical" evidence="6">
    <location>
        <begin position="64"/>
        <end position="85"/>
    </location>
</feature>
<feature type="transmembrane region" description="Helical" evidence="6">
    <location>
        <begin position="119"/>
        <end position="137"/>
    </location>
</feature>
<accession>A0A7W6JQW6</accession>
<dbReference type="InterPro" id="IPR011701">
    <property type="entry name" value="MFS"/>
</dbReference>
<keyword evidence="3 6" id="KW-0812">Transmembrane</keyword>
<evidence type="ECO:0000256" key="6">
    <source>
        <dbReference type="SAM" id="Phobius"/>
    </source>
</evidence>
<dbReference type="Proteomes" id="UP000557392">
    <property type="component" value="Unassembled WGS sequence"/>
</dbReference>
<dbReference type="Gene3D" id="1.20.1250.20">
    <property type="entry name" value="MFS general substrate transporter like domains"/>
    <property type="match status" value="2"/>
</dbReference>
<comment type="caution">
    <text evidence="8">The sequence shown here is derived from an EMBL/GenBank/DDBJ whole genome shotgun (WGS) entry which is preliminary data.</text>
</comment>
<organism evidence="8 9">
    <name type="scientific">Sphingomonas kyeonggiensis</name>
    <dbReference type="NCBI Taxonomy" id="1268553"/>
    <lineage>
        <taxon>Bacteria</taxon>
        <taxon>Pseudomonadati</taxon>
        <taxon>Pseudomonadota</taxon>
        <taxon>Alphaproteobacteria</taxon>
        <taxon>Sphingomonadales</taxon>
        <taxon>Sphingomonadaceae</taxon>
        <taxon>Sphingomonas</taxon>
    </lineage>
</organism>
<evidence type="ECO:0000313" key="9">
    <source>
        <dbReference type="Proteomes" id="UP000557392"/>
    </source>
</evidence>